<dbReference type="OrthoDB" id="6499973at2759"/>
<sequence>MEKLTRVMHEGMKGELHHETCYGDDPRPEQLIEESHKDVIISDSSRWDGASIEQVRDNFAQCLRKIKQEEYCEDSRFALCLMIDERSLNSLARTDYPHGGSLG</sequence>
<dbReference type="Proteomes" id="UP001150942">
    <property type="component" value="Unassembled WGS sequence"/>
</dbReference>
<name>A0A9W9N6H0_9EURO</name>
<reference evidence="1" key="1">
    <citation type="submission" date="2022-11" db="EMBL/GenBank/DDBJ databases">
        <authorList>
            <person name="Petersen C."/>
        </authorList>
    </citation>
    <scope>NUCLEOTIDE SEQUENCE</scope>
    <source>
        <strain evidence="1">IBT 20477</strain>
    </source>
</reference>
<accession>A0A9W9N6H0</accession>
<comment type="caution">
    <text evidence="1">The sequence shown here is derived from an EMBL/GenBank/DDBJ whole genome shotgun (WGS) entry which is preliminary data.</text>
</comment>
<keyword evidence="2" id="KW-1185">Reference proteome</keyword>
<evidence type="ECO:0000313" key="1">
    <source>
        <dbReference type="EMBL" id="KAJ5214057.1"/>
    </source>
</evidence>
<dbReference type="EMBL" id="JAPQKQ010000001">
    <property type="protein sequence ID" value="KAJ5214057.1"/>
    <property type="molecule type" value="Genomic_DNA"/>
</dbReference>
<protein>
    <submittedName>
        <fullName evidence="1">Uncharacterized protein</fullName>
    </submittedName>
</protein>
<organism evidence="1 2">
    <name type="scientific">Penicillium cf. viridicatum</name>
    <dbReference type="NCBI Taxonomy" id="2972119"/>
    <lineage>
        <taxon>Eukaryota</taxon>
        <taxon>Fungi</taxon>
        <taxon>Dikarya</taxon>
        <taxon>Ascomycota</taxon>
        <taxon>Pezizomycotina</taxon>
        <taxon>Eurotiomycetes</taxon>
        <taxon>Eurotiomycetidae</taxon>
        <taxon>Eurotiales</taxon>
        <taxon>Aspergillaceae</taxon>
        <taxon>Penicillium</taxon>
    </lineage>
</organism>
<reference evidence="1" key="2">
    <citation type="journal article" date="2023" name="IMA Fungus">
        <title>Comparative genomic study of the Penicillium genus elucidates a diverse pangenome and 15 lateral gene transfer events.</title>
        <authorList>
            <person name="Petersen C."/>
            <person name="Sorensen T."/>
            <person name="Nielsen M.R."/>
            <person name="Sondergaard T.E."/>
            <person name="Sorensen J.L."/>
            <person name="Fitzpatrick D.A."/>
            <person name="Frisvad J.C."/>
            <person name="Nielsen K.L."/>
        </authorList>
    </citation>
    <scope>NUCLEOTIDE SEQUENCE</scope>
    <source>
        <strain evidence="1">IBT 20477</strain>
    </source>
</reference>
<evidence type="ECO:0000313" key="2">
    <source>
        <dbReference type="Proteomes" id="UP001150942"/>
    </source>
</evidence>
<gene>
    <name evidence="1" type="ORF">N7449_001226</name>
</gene>
<proteinExistence type="predicted"/>
<dbReference type="AlphaFoldDB" id="A0A9W9N6H0"/>